<keyword evidence="2" id="KW-1185">Reference proteome</keyword>
<sequence length="128" mass="14536">MNAVCSTQERVLNKTKRSLIDVPEVSKTMEIIDRGLAYNTRLKRKLSAMMESDDSSDASLDVPSDYLLDNVSITAASTSSYESERVFVHNFRNLNGRMHWKKCLDEGHAQGLFTRFTNSNSLRNHFSS</sequence>
<name>A0A1X2GX27_9FUNG</name>
<comment type="caution">
    <text evidence="1">The sequence shown here is derived from an EMBL/GenBank/DDBJ whole genome shotgun (WGS) entry which is preliminary data.</text>
</comment>
<evidence type="ECO:0000313" key="1">
    <source>
        <dbReference type="EMBL" id="ORX62638.1"/>
    </source>
</evidence>
<dbReference type="AlphaFoldDB" id="A0A1X2GX27"/>
<gene>
    <name evidence="1" type="ORF">DM01DRAFT_322146</name>
</gene>
<reference evidence="1 2" key="1">
    <citation type="submission" date="2016-07" db="EMBL/GenBank/DDBJ databases">
        <title>Pervasive Adenine N6-methylation of Active Genes in Fungi.</title>
        <authorList>
            <consortium name="DOE Joint Genome Institute"/>
            <person name="Mondo S.J."/>
            <person name="Dannebaum R.O."/>
            <person name="Kuo R.C."/>
            <person name="Labutti K."/>
            <person name="Haridas S."/>
            <person name="Kuo A."/>
            <person name="Salamov A."/>
            <person name="Ahrendt S.R."/>
            <person name="Lipzen A."/>
            <person name="Sullivan W."/>
            <person name="Andreopoulos W.B."/>
            <person name="Clum A."/>
            <person name="Lindquist E."/>
            <person name="Daum C."/>
            <person name="Ramamoorthy G.K."/>
            <person name="Gryganskyi A."/>
            <person name="Culley D."/>
            <person name="Magnuson J.K."/>
            <person name="James T.Y."/>
            <person name="O'Malley M.A."/>
            <person name="Stajich J.E."/>
            <person name="Spatafora J.W."/>
            <person name="Visel A."/>
            <person name="Grigoriev I.V."/>
        </authorList>
    </citation>
    <scope>NUCLEOTIDE SEQUENCE [LARGE SCALE GENOMIC DNA]</scope>
    <source>
        <strain evidence="1 2">NRRL 3301</strain>
    </source>
</reference>
<dbReference type="EMBL" id="MCGT01000001">
    <property type="protein sequence ID" value="ORX62638.1"/>
    <property type="molecule type" value="Genomic_DNA"/>
</dbReference>
<accession>A0A1X2GX27</accession>
<organism evidence="1 2">
    <name type="scientific">Hesseltinella vesiculosa</name>
    <dbReference type="NCBI Taxonomy" id="101127"/>
    <lineage>
        <taxon>Eukaryota</taxon>
        <taxon>Fungi</taxon>
        <taxon>Fungi incertae sedis</taxon>
        <taxon>Mucoromycota</taxon>
        <taxon>Mucoromycotina</taxon>
        <taxon>Mucoromycetes</taxon>
        <taxon>Mucorales</taxon>
        <taxon>Cunninghamellaceae</taxon>
        <taxon>Hesseltinella</taxon>
    </lineage>
</organism>
<proteinExistence type="predicted"/>
<evidence type="ECO:0000313" key="2">
    <source>
        <dbReference type="Proteomes" id="UP000242146"/>
    </source>
</evidence>
<dbReference type="OrthoDB" id="2289281at2759"/>
<dbReference type="Proteomes" id="UP000242146">
    <property type="component" value="Unassembled WGS sequence"/>
</dbReference>
<protein>
    <submittedName>
        <fullName evidence="1">Uncharacterized protein</fullName>
    </submittedName>
</protein>